<feature type="domain" description="Apple" evidence="4">
    <location>
        <begin position="137"/>
        <end position="223"/>
    </location>
</feature>
<dbReference type="Pfam" id="PF00024">
    <property type="entry name" value="PAN_1"/>
    <property type="match status" value="3"/>
</dbReference>
<dbReference type="SMART" id="SM00473">
    <property type="entry name" value="PAN_AP"/>
    <property type="match status" value="3"/>
</dbReference>
<keyword evidence="7" id="KW-1185">Reference proteome</keyword>
<evidence type="ECO:0000313" key="7">
    <source>
        <dbReference type="Proteomes" id="UP000014760"/>
    </source>
</evidence>
<feature type="domain" description="Apple" evidence="4">
    <location>
        <begin position="20"/>
        <end position="100"/>
    </location>
</feature>
<evidence type="ECO:0000313" key="5">
    <source>
        <dbReference type="EMBL" id="ELU13753.1"/>
    </source>
</evidence>
<reference evidence="6" key="3">
    <citation type="submission" date="2015-06" db="UniProtKB">
        <authorList>
            <consortium name="EnsemblMetazoa"/>
        </authorList>
    </citation>
    <scope>IDENTIFICATION</scope>
</reference>
<feature type="transmembrane region" description="Helical" evidence="2">
    <location>
        <begin position="334"/>
        <end position="356"/>
    </location>
</feature>
<evidence type="ECO:0000256" key="3">
    <source>
        <dbReference type="SAM" id="SignalP"/>
    </source>
</evidence>
<dbReference type="EMBL" id="KB295062">
    <property type="protein sequence ID" value="ELU13753.1"/>
    <property type="molecule type" value="Genomic_DNA"/>
</dbReference>
<keyword evidence="2" id="KW-0472">Membrane</keyword>
<dbReference type="AlphaFoldDB" id="R7V4I7"/>
<keyword evidence="2" id="KW-1133">Transmembrane helix</keyword>
<dbReference type="SUPFAM" id="SSF57414">
    <property type="entry name" value="Hairpin loop containing domain-like"/>
    <property type="match status" value="3"/>
</dbReference>
<keyword evidence="3" id="KW-0732">Signal</keyword>
<dbReference type="PANTHER" id="PTHR47327">
    <property type="entry name" value="FI18240P1-RELATED"/>
    <property type="match status" value="1"/>
</dbReference>
<dbReference type="CDD" id="cd01099">
    <property type="entry name" value="PAN_AP_HGF"/>
    <property type="match status" value="1"/>
</dbReference>
<dbReference type="Gene3D" id="3.50.4.10">
    <property type="entry name" value="Hepatocyte Growth Factor"/>
    <property type="match status" value="2"/>
</dbReference>
<protein>
    <recommendedName>
        <fullName evidence="4">Apple domain-containing protein</fullName>
    </recommendedName>
</protein>
<proteinExistence type="predicted"/>
<keyword evidence="2" id="KW-0812">Transmembrane</keyword>
<sequence length="377" mass="41799">MERIILLLLAVVPSIIAFKCNLSVQEWIPYSSNGYVEEQDIDSFANTDLDECKQKCIASEECNAIEYNSQDQKCRLSSVRASSDEVFIEIANWVTYNIKCTPPTTPAVPTTPANSPTTTISHVPTTPTTSPPISELCGNTAVSWFKLQGKKLILMGGQPLRKTVRSESLCRQRCLEESSFECRSFNYEENSKDCNIFSTPNPDDSDQIKIQDDADMALSILSCAREMDHCKSSETEAWRNIQNSAKEQNLESITVDGLSDLQQCQSFCSEWTFFPCSSVEFISSSKMCKLWKTSDAVVSTKAQSGTTFSQRICNPASAVTEQESTLNLAWKPEYIVLLGMGCVIFALLTIIVVVIATSPRKSAKSSEVEDSEGSFPY</sequence>
<evidence type="ECO:0000313" key="6">
    <source>
        <dbReference type="EnsemblMetazoa" id="CapteP220452"/>
    </source>
</evidence>
<dbReference type="GO" id="GO:0009653">
    <property type="term" value="P:anatomical structure morphogenesis"/>
    <property type="evidence" value="ECO:0007669"/>
    <property type="project" value="TreeGrafter"/>
</dbReference>
<evidence type="ECO:0000256" key="1">
    <source>
        <dbReference type="SAM" id="MobiDB-lite"/>
    </source>
</evidence>
<accession>R7V4I7</accession>
<organism evidence="5">
    <name type="scientific">Capitella teleta</name>
    <name type="common">Polychaete worm</name>
    <dbReference type="NCBI Taxonomy" id="283909"/>
    <lineage>
        <taxon>Eukaryota</taxon>
        <taxon>Metazoa</taxon>
        <taxon>Spiralia</taxon>
        <taxon>Lophotrochozoa</taxon>
        <taxon>Annelida</taxon>
        <taxon>Polychaeta</taxon>
        <taxon>Sedentaria</taxon>
        <taxon>Scolecida</taxon>
        <taxon>Capitellidae</taxon>
        <taxon>Capitella</taxon>
    </lineage>
</organism>
<dbReference type="OrthoDB" id="10009301at2759"/>
<dbReference type="HOGENOM" id="CLU_734134_0_0_1"/>
<dbReference type="Proteomes" id="UP000014760">
    <property type="component" value="Unassembled WGS sequence"/>
</dbReference>
<reference evidence="5 7" key="2">
    <citation type="journal article" date="2013" name="Nature">
        <title>Insights into bilaterian evolution from three spiralian genomes.</title>
        <authorList>
            <person name="Simakov O."/>
            <person name="Marletaz F."/>
            <person name="Cho S.J."/>
            <person name="Edsinger-Gonzales E."/>
            <person name="Havlak P."/>
            <person name="Hellsten U."/>
            <person name="Kuo D.H."/>
            <person name="Larsson T."/>
            <person name="Lv J."/>
            <person name="Arendt D."/>
            <person name="Savage R."/>
            <person name="Osoegawa K."/>
            <person name="de Jong P."/>
            <person name="Grimwood J."/>
            <person name="Chapman J.A."/>
            <person name="Shapiro H."/>
            <person name="Aerts A."/>
            <person name="Otillar R.P."/>
            <person name="Terry A.Y."/>
            <person name="Boore J.L."/>
            <person name="Grigoriev I.V."/>
            <person name="Lindberg D.R."/>
            <person name="Seaver E.C."/>
            <person name="Weisblat D.A."/>
            <person name="Putnam N.H."/>
            <person name="Rokhsar D.S."/>
        </authorList>
    </citation>
    <scope>NUCLEOTIDE SEQUENCE</scope>
    <source>
        <strain evidence="5 7">I ESC-2004</strain>
    </source>
</reference>
<feature type="signal peptide" evidence="3">
    <location>
        <begin position="1"/>
        <end position="17"/>
    </location>
</feature>
<feature type="chain" id="PRO_5008788732" description="Apple domain-containing protein" evidence="3">
    <location>
        <begin position="18"/>
        <end position="377"/>
    </location>
</feature>
<dbReference type="EMBL" id="AMQN01000754">
    <property type="status" value="NOT_ANNOTATED_CDS"/>
    <property type="molecule type" value="Genomic_DNA"/>
</dbReference>
<feature type="region of interest" description="Disordered" evidence="1">
    <location>
        <begin position="107"/>
        <end position="132"/>
    </location>
</feature>
<dbReference type="InterPro" id="IPR003609">
    <property type="entry name" value="Pan_app"/>
</dbReference>
<name>R7V4I7_CAPTE</name>
<gene>
    <name evidence="5" type="ORF">CAPTEDRAFT_220452</name>
</gene>
<dbReference type="PANTHER" id="PTHR47327:SF1">
    <property type="entry name" value="RE15579P"/>
    <property type="match status" value="1"/>
</dbReference>
<dbReference type="InterPro" id="IPR052774">
    <property type="entry name" value="Celegans_DevNeuronal_Protein"/>
</dbReference>
<feature type="domain" description="Apple" evidence="4">
    <location>
        <begin position="230"/>
        <end position="313"/>
    </location>
</feature>
<dbReference type="EnsemblMetazoa" id="CapteT220452">
    <property type="protein sequence ID" value="CapteP220452"/>
    <property type="gene ID" value="CapteG220452"/>
</dbReference>
<dbReference type="PROSITE" id="PS50948">
    <property type="entry name" value="PAN"/>
    <property type="match status" value="3"/>
</dbReference>
<reference evidence="7" key="1">
    <citation type="submission" date="2012-12" db="EMBL/GenBank/DDBJ databases">
        <authorList>
            <person name="Hellsten U."/>
            <person name="Grimwood J."/>
            <person name="Chapman J.A."/>
            <person name="Shapiro H."/>
            <person name="Aerts A."/>
            <person name="Otillar R.P."/>
            <person name="Terry A.Y."/>
            <person name="Boore J.L."/>
            <person name="Simakov O."/>
            <person name="Marletaz F."/>
            <person name="Cho S.-J."/>
            <person name="Edsinger-Gonzales E."/>
            <person name="Havlak P."/>
            <person name="Kuo D.-H."/>
            <person name="Larsson T."/>
            <person name="Lv J."/>
            <person name="Arendt D."/>
            <person name="Savage R."/>
            <person name="Osoegawa K."/>
            <person name="de Jong P."/>
            <person name="Lindberg D.R."/>
            <person name="Seaver E.C."/>
            <person name="Weisblat D.A."/>
            <person name="Putnam N.H."/>
            <person name="Grigoriev I.V."/>
            <person name="Rokhsar D.S."/>
        </authorList>
    </citation>
    <scope>NUCLEOTIDE SEQUENCE</scope>
    <source>
        <strain evidence="7">I ESC-2004</strain>
    </source>
</reference>
<evidence type="ECO:0000259" key="4">
    <source>
        <dbReference type="PROSITE" id="PS50948"/>
    </source>
</evidence>
<evidence type="ECO:0000256" key="2">
    <source>
        <dbReference type="SAM" id="Phobius"/>
    </source>
</evidence>